<dbReference type="SUPFAM" id="SSF69864">
    <property type="entry name" value="Argininosuccinate synthetase, C-terminal domain"/>
    <property type="match status" value="1"/>
</dbReference>
<dbReference type="InterPro" id="IPR023434">
    <property type="entry name" value="Arginosuc_synth_type_1_subfam"/>
</dbReference>
<feature type="non-terminal residue" evidence="11">
    <location>
        <position position="356"/>
    </location>
</feature>
<dbReference type="FunFam" id="3.40.50.620:FF:000019">
    <property type="entry name" value="Argininosuccinate synthase"/>
    <property type="match status" value="1"/>
</dbReference>
<dbReference type="PANTHER" id="PTHR11587">
    <property type="entry name" value="ARGININOSUCCINATE SYNTHASE"/>
    <property type="match status" value="1"/>
</dbReference>
<evidence type="ECO:0000256" key="4">
    <source>
        <dbReference type="ARBA" id="ARBA00022571"/>
    </source>
</evidence>
<comment type="caution">
    <text evidence="11">The sequence shown here is derived from an EMBL/GenBank/DDBJ whole genome shotgun (WGS) entry which is preliminary data.</text>
</comment>
<dbReference type="CDD" id="cd01999">
    <property type="entry name" value="ASS"/>
    <property type="match status" value="1"/>
</dbReference>
<evidence type="ECO:0000259" key="9">
    <source>
        <dbReference type="Pfam" id="PF00764"/>
    </source>
</evidence>
<comment type="subunit">
    <text evidence="2">Homotetramer.</text>
</comment>
<dbReference type="InterPro" id="IPR014729">
    <property type="entry name" value="Rossmann-like_a/b/a_fold"/>
</dbReference>
<organism evidence="11">
    <name type="scientific">mine drainage metagenome</name>
    <dbReference type="NCBI Taxonomy" id="410659"/>
    <lineage>
        <taxon>unclassified sequences</taxon>
        <taxon>metagenomes</taxon>
        <taxon>ecological metagenomes</taxon>
    </lineage>
</organism>
<dbReference type="GO" id="GO:0005737">
    <property type="term" value="C:cytoplasm"/>
    <property type="evidence" value="ECO:0007669"/>
    <property type="project" value="TreeGrafter"/>
</dbReference>
<protein>
    <recommendedName>
        <fullName evidence="3">argininosuccinate synthase</fullName>
        <ecNumber evidence="3">6.3.4.5</ecNumber>
    </recommendedName>
</protein>
<sequence>MNGKLEHVVLAYSGGLDTSVAIPWIREHYGAEVTTLTVNVGQEGELGDALERARANGAREALFVDARETLAEEFLFPALKANCLYQGTYPLSTALARPLIVRHLVNVALRHKADTVAHGCTGKGNDQVRFDLGVQTLAPHLRVVAPVREWNMNRADEIAYAAEHRLRIHVKPESPYSVDENLWGRSIEGGGLEDPGSPPPEEVFQWTGHPDRWPREPEEVTVGFVRGTPERLDGRPLAPVPLIQELNRRAGAHGVGRIDHVEDRVVGIKSRETYECPAALVLVAAHQSLESLVLSRDVLSFKSMVERRYSEVVYDGLWYSPLREALSAFVEDTQSTVTGEVRLRLFQGSARVVGRS</sequence>
<dbReference type="EMBL" id="AUZY01006585">
    <property type="protein sequence ID" value="EQD53881.1"/>
    <property type="molecule type" value="Genomic_DNA"/>
</dbReference>
<evidence type="ECO:0000313" key="11">
    <source>
        <dbReference type="EMBL" id="EQD53881.1"/>
    </source>
</evidence>
<dbReference type="Pfam" id="PF00764">
    <property type="entry name" value="Arginosuc_synth"/>
    <property type="match status" value="1"/>
</dbReference>
<dbReference type="InterPro" id="IPR001518">
    <property type="entry name" value="Arginosuc_synth"/>
</dbReference>
<dbReference type="InterPro" id="IPR048268">
    <property type="entry name" value="Arginosuc_syn_C"/>
</dbReference>
<dbReference type="PROSITE" id="PS00565">
    <property type="entry name" value="ARGININOSUCCIN_SYN_2"/>
    <property type="match status" value="1"/>
</dbReference>
<dbReference type="Pfam" id="PF20979">
    <property type="entry name" value="Arginosuc_syn_C"/>
    <property type="match status" value="1"/>
</dbReference>
<reference evidence="11" key="1">
    <citation type="submission" date="2013-08" db="EMBL/GenBank/DDBJ databases">
        <authorList>
            <person name="Mendez C."/>
            <person name="Richter M."/>
            <person name="Ferrer M."/>
            <person name="Sanchez J."/>
        </authorList>
    </citation>
    <scope>NUCLEOTIDE SEQUENCE</scope>
</reference>
<dbReference type="NCBIfam" id="NF001770">
    <property type="entry name" value="PRK00509.1"/>
    <property type="match status" value="1"/>
</dbReference>
<dbReference type="HAMAP" id="MF_00005">
    <property type="entry name" value="Arg_succ_synth_type1"/>
    <property type="match status" value="1"/>
</dbReference>
<dbReference type="UniPathway" id="UPA00068">
    <property type="reaction ID" value="UER00113"/>
</dbReference>
<keyword evidence="6" id="KW-0028">Amino-acid biosynthesis</keyword>
<feature type="domain" description="Arginosuccinate synthase-like N-terminal" evidence="9">
    <location>
        <begin position="8"/>
        <end position="165"/>
    </location>
</feature>
<comment type="pathway">
    <text evidence="1">Amino-acid biosynthesis; L-arginine biosynthesis; L-arginine from L-ornithine and carbamoyl phosphate: step 2/3.</text>
</comment>
<proteinExistence type="inferred from homology"/>
<dbReference type="Gene3D" id="3.40.50.620">
    <property type="entry name" value="HUPs"/>
    <property type="match status" value="1"/>
</dbReference>
<evidence type="ECO:0000256" key="3">
    <source>
        <dbReference type="ARBA" id="ARBA00012286"/>
    </source>
</evidence>
<evidence type="ECO:0000256" key="6">
    <source>
        <dbReference type="ARBA" id="ARBA00022605"/>
    </source>
</evidence>
<dbReference type="PROSITE" id="PS00564">
    <property type="entry name" value="ARGININOSUCCIN_SYN_1"/>
    <property type="match status" value="1"/>
</dbReference>
<dbReference type="InterPro" id="IPR024074">
    <property type="entry name" value="AS_cat/multimer_dom_body"/>
</dbReference>
<dbReference type="FunFam" id="3.90.1260.10:FF:000007">
    <property type="entry name" value="Argininosuccinate synthase"/>
    <property type="match status" value="1"/>
</dbReference>
<dbReference type="GO" id="GO:0000050">
    <property type="term" value="P:urea cycle"/>
    <property type="evidence" value="ECO:0007669"/>
    <property type="project" value="TreeGrafter"/>
</dbReference>
<dbReference type="GO" id="GO:0006526">
    <property type="term" value="P:L-arginine biosynthetic process"/>
    <property type="evidence" value="ECO:0007669"/>
    <property type="project" value="UniProtKB-UniPathway"/>
</dbReference>
<evidence type="ECO:0000256" key="7">
    <source>
        <dbReference type="ARBA" id="ARBA00022741"/>
    </source>
</evidence>
<evidence type="ECO:0000256" key="1">
    <source>
        <dbReference type="ARBA" id="ARBA00004967"/>
    </source>
</evidence>
<keyword evidence="5 11" id="KW-0436">Ligase</keyword>
<dbReference type="NCBIfam" id="TIGR00032">
    <property type="entry name" value="argG"/>
    <property type="match status" value="1"/>
</dbReference>
<name>T0ZZZ5_9ZZZZ</name>
<evidence type="ECO:0000256" key="2">
    <source>
        <dbReference type="ARBA" id="ARBA00011881"/>
    </source>
</evidence>
<dbReference type="GO" id="GO:0005524">
    <property type="term" value="F:ATP binding"/>
    <property type="evidence" value="ECO:0007669"/>
    <property type="project" value="UniProtKB-KW"/>
</dbReference>
<evidence type="ECO:0000256" key="8">
    <source>
        <dbReference type="ARBA" id="ARBA00022840"/>
    </source>
</evidence>
<evidence type="ECO:0000256" key="5">
    <source>
        <dbReference type="ARBA" id="ARBA00022598"/>
    </source>
</evidence>
<dbReference type="PANTHER" id="PTHR11587:SF2">
    <property type="entry name" value="ARGININOSUCCINATE SYNTHASE"/>
    <property type="match status" value="1"/>
</dbReference>
<dbReference type="SUPFAM" id="SSF52402">
    <property type="entry name" value="Adenine nucleotide alpha hydrolases-like"/>
    <property type="match status" value="1"/>
</dbReference>
<reference evidence="11" key="2">
    <citation type="journal article" date="2014" name="ISME J.">
        <title>Microbial stratification in low pH oxic and suboxic macroscopic growths along an acid mine drainage.</title>
        <authorList>
            <person name="Mendez-Garcia C."/>
            <person name="Mesa V."/>
            <person name="Sprenger R.R."/>
            <person name="Richter M."/>
            <person name="Diez M.S."/>
            <person name="Solano J."/>
            <person name="Bargiela R."/>
            <person name="Golyshina O.V."/>
            <person name="Manteca A."/>
            <person name="Ramos J.L."/>
            <person name="Gallego J.R."/>
            <person name="Llorente I."/>
            <person name="Martins Dos Santos V.A."/>
            <person name="Jensen O.N."/>
            <person name="Pelaez A.I."/>
            <person name="Sanchez J."/>
            <person name="Ferrer M."/>
        </authorList>
    </citation>
    <scope>NUCLEOTIDE SEQUENCE</scope>
</reference>
<dbReference type="InterPro" id="IPR018223">
    <property type="entry name" value="Arginosuc_synth_CS"/>
</dbReference>
<gene>
    <name evidence="11" type="ORF">B1B_09974</name>
</gene>
<keyword evidence="7" id="KW-0547">Nucleotide-binding</keyword>
<dbReference type="InterPro" id="IPR048267">
    <property type="entry name" value="Arginosuc_syn_N"/>
</dbReference>
<dbReference type="GO" id="GO:0000053">
    <property type="term" value="P:argininosuccinate metabolic process"/>
    <property type="evidence" value="ECO:0007669"/>
    <property type="project" value="TreeGrafter"/>
</dbReference>
<dbReference type="Gene3D" id="3.90.1260.10">
    <property type="entry name" value="Argininosuccinate synthetase, chain A, domain 2"/>
    <property type="match status" value="1"/>
</dbReference>
<dbReference type="EC" id="6.3.4.5" evidence="3"/>
<keyword evidence="4" id="KW-0055">Arginine biosynthesis</keyword>
<dbReference type="AlphaFoldDB" id="T0ZZZ5"/>
<keyword evidence="8" id="KW-0067">ATP-binding</keyword>
<feature type="domain" description="Arginosuccinate synthase C-terminal" evidence="10">
    <location>
        <begin position="176"/>
        <end position="356"/>
    </location>
</feature>
<evidence type="ECO:0000259" key="10">
    <source>
        <dbReference type="Pfam" id="PF20979"/>
    </source>
</evidence>
<dbReference type="GO" id="GO:0004055">
    <property type="term" value="F:argininosuccinate synthase activity"/>
    <property type="evidence" value="ECO:0007669"/>
    <property type="project" value="UniProtKB-EC"/>
</dbReference>
<accession>T0ZZZ5</accession>